<dbReference type="AlphaFoldDB" id="E2B8A1"/>
<dbReference type="EMBL" id="GL446286">
    <property type="protein sequence ID" value="EFN88103.1"/>
    <property type="molecule type" value="Genomic_DNA"/>
</dbReference>
<dbReference type="GO" id="GO:0003723">
    <property type="term" value="F:RNA binding"/>
    <property type="evidence" value="ECO:0007669"/>
    <property type="project" value="InterPro"/>
</dbReference>
<feature type="non-terminal residue" evidence="1">
    <location>
        <position position="47"/>
    </location>
</feature>
<proteinExistence type="predicted"/>
<dbReference type="InterPro" id="IPR028271">
    <property type="entry name" value="RAMAC"/>
</dbReference>
<dbReference type="Pfam" id="PF15320">
    <property type="entry name" value="RAM"/>
    <property type="match status" value="1"/>
</dbReference>
<feature type="non-terminal residue" evidence="1">
    <location>
        <position position="1"/>
    </location>
</feature>
<dbReference type="STRING" id="610380.E2B8A1"/>
<keyword evidence="2" id="KW-1185">Reference proteome</keyword>
<sequence length="47" mass="5683">DILTNEQKAFLAECEEEFKDRYTEKDSSFMEIKKQISKKPPIIDPWY</sequence>
<name>E2B8A1_HARSA</name>
<reference evidence="1 2" key="1">
    <citation type="journal article" date="2010" name="Science">
        <title>Genomic comparison of the ants Camponotus floridanus and Harpegnathos saltator.</title>
        <authorList>
            <person name="Bonasio R."/>
            <person name="Zhang G."/>
            <person name="Ye C."/>
            <person name="Mutti N.S."/>
            <person name="Fang X."/>
            <person name="Qin N."/>
            <person name="Donahue G."/>
            <person name="Yang P."/>
            <person name="Li Q."/>
            <person name="Li C."/>
            <person name="Zhang P."/>
            <person name="Huang Z."/>
            <person name="Berger S.L."/>
            <person name="Reinberg D."/>
            <person name="Wang J."/>
            <person name="Liebig J."/>
        </authorList>
    </citation>
    <scope>NUCLEOTIDE SEQUENCE [LARGE SCALE GENOMIC DNA]</scope>
    <source>
        <strain evidence="1 2">R22 G/1</strain>
    </source>
</reference>
<dbReference type="Proteomes" id="UP000008237">
    <property type="component" value="Unassembled WGS sequence"/>
</dbReference>
<dbReference type="InParanoid" id="E2B8A1"/>
<protein>
    <submittedName>
        <fullName evidence="1">Uncharacterized protein</fullName>
    </submittedName>
</protein>
<organism evidence="2">
    <name type="scientific">Harpegnathos saltator</name>
    <name type="common">Jerdon's jumping ant</name>
    <dbReference type="NCBI Taxonomy" id="610380"/>
    <lineage>
        <taxon>Eukaryota</taxon>
        <taxon>Metazoa</taxon>
        <taxon>Ecdysozoa</taxon>
        <taxon>Arthropoda</taxon>
        <taxon>Hexapoda</taxon>
        <taxon>Insecta</taxon>
        <taxon>Pterygota</taxon>
        <taxon>Neoptera</taxon>
        <taxon>Endopterygota</taxon>
        <taxon>Hymenoptera</taxon>
        <taxon>Apocrita</taxon>
        <taxon>Aculeata</taxon>
        <taxon>Formicoidea</taxon>
        <taxon>Formicidae</taxon>
        <taxon>Ponerinae</taxon>
        <taxon>Ponerini</taxon>
        <taxon>Harpegnathos</taxon>
    </lineage>
</organism>
<accession>E2B8A1</accession>
<evidence type="ECO:0000313" key="2">
    <source>
        <dbReference type="Proteomes" id="UP000008237"/>
    </source>
</evidence>
<dbReference type="GO" id="GO:0031533">
    <property type="term" value="C:mRNA capping enzyme complex"/>
    <property type="evidence" value="ECO:0007669"/>
    <property type="project" value="InterPro"/>
</dbReference>
<gene>
    <name evidence="1" type="ORF">EAI_03613</name>
</gene>
<evidence type="ECO:0000313" key="1">
    <source>
        <dbReference type="EMBL" id="EFN88103.1"/>
    </source>
</evidence>
<dbReference type="GO" id="GO:0106005">
    <property type="term" value="P:RNA 5'-cap (guanine-N7)-methylation"/>
    <property type="evidence" value="ECO:0007669"/>
    <property type="project" value="InterPro"/>
</dbReference>